<evidence type="ECO:0000256" key="1">
    <source>
        <dbReference type="SAM" id="MobiDB-lite"/>
    </source>
</evidence>
<keyword evidence="4" id="KW-1185">Reference proteome</keyword>
<sequence length="294" mass="32587">MGGLPGGVLCLFGCCAGGLPVADCWPRFACCPVGLPVVISEKPVGLPVEISVLILLPGLHSCGYSRKVCWPSRWVCCPDELNCLGGFWSPLLPIKRLGIVALRGVIEFRCFSQPEGDLVIPKEELWPGGKVLEGELGQLKTDFEEKISDFQNQFTIIHEKMDGRFVALKDLMKKMIEDKQKTATSKTTGGHGRGGNPNPFRGRKNSEVKVLEGEDGMPPLEPLSTEEMSMGYDRKGAYFVGRMEEYHRRGAEFEGGREEIQRRGLLANSSIPSDYLRTQVFPIRNLHHNLAIRS</sequence>
<organism evidence="3 4">
    <name type="scientific">Dendrobium thyrsiflorum</name>
    <name type="common">Pinecone-like raceme dendrobium</name>
    <name type="synonym">Orchid</name>
    <dbReference type="NCBI Taxonomy" id="117978"/>
    <lineage>
        <taxon>Eukaryota</taxon>
        <taxon>Viridiplantae</taxon>
        <taxon>Streptophyta</taxon>
        <taxon>Embryophyta</taxon>
        <taxon>Tracheophyta</taxon>
        <taxon>Spermatophyta</taxon>
        <taxon>Magnoliopsida</taxon>
        <taxon>Liliopsida</taxon>
        <taxon>Asparagales</taxon>
        <taxon>Orchidaceae</taxon>
        <taxon>Epidendroideae</taxon>
        <taxon>Malaxideae</taxon>
        <taxon>Dendrobiinae</taxon>
        <taxon>Dendrobium</taxon>
    </lineage>
</organism>
<protein>
    <submittedName>
        <fullName evidence="3">Uncharacterized protein</fullName>
    </submittedName>
</protein>
<feature type="signal peptide" evidence="2">
    <location>
        <begin position="1"/>
        <end position="24"/>
    </location>
</feature>
<comment type="caution">
    <text evidence="3">The sequence shown here is derived from an EMBL/GenBank/DDBJ whole genome shotgun (WGS) entry which is preliminary data.</text>
</comment>
<accession>A0ABD0VDN9</accession>
<evidence type="ECO:0000313" key="4">
    <source>
        <dbReference type="Proteomes" id="UP001552299"/>
    </source>
</evidence>
<evidence type="ECO:0000256" key="2">
    <source>
        <dbReference type="SAM" id="SignalP"/>
    </source>
</evidence>
<keyword evidence="2" id="KW-0732">Signal</keyword>
<name>A0ABD0VDN9_DENTH</name>
<dbReference type="EMBL" id="JANQDX010000006">
    <property type="protein sequence ID" value="KAL0922763.1"/>
    <property type="molecule type" value="Genomic_DNA"/>
</dbReference>
<feature type="chain" id="PRO_5044843351" evidence="2">
    <location>
        <begin position="25"/>
        <end position="294"/>
    </location>
</feature>
<gene>
    <name evidence="3" type="ORF">M5K25_006779</name>
</gene>
<dbReference type="Proteomes" id="UP001552299">
    <property type="component" value="Unassembled WGS sequence"/>
</dbReference>
<dbReference type="AlphaFoldDB" id="A0ABD0VDN9"/>
<proteinExistence type="predicted"/>
<reference evidence="3 4" key="1">
    <citation type="journal article" date="2024" name="Plant Biotechnol. J.">
        <title>Dendrobium thyrsiflorum genome and its molecular insights into genes involved in important horticultural traits.</title>
        <authorList>
            <person name="Chen B."/>
            <person name="Wang J.Y."/>
            <person name="Zheng P.J."/>
            <person name="Li K.L."/>
            <person name="Liang Y.M."/>
            <person name="Chen X.F."/>
            <person name="Zhang C."/>
            <person name="Zhao X."/>
            <person name="He X."/>
            <person name="Zhang G.Q."/>
            <person name="Liu Z.J."/>
            <person name="Xu Q."/>
        </authorList>
    </citation>
    <scope>NUCLEOTIDE SEQUENCE [LARGE SCALE GENOMIC DNA]</scope>
    <source>
        <strain evidence="3">GZMU011</strain>
    </source>
</reference>
<feature type="region of interest" description="Disordered" evidence="1">
    <location>
        <begin position="179"/>
        <end position="204"/>
    </location>
</feature>
<evidence type="ECO:0000313" key="3">
    <source>
        <dbReference type="EMBL" id="KAL0922763.1"/>
    </source>
</evidence>